<organism evidence="1 2">
    <name type="scientific">Rugosimonospora acidiphila</name>
    <dbReference type="NCBI Taxonomy" id="556531"/>
    <lineage>
        <taxon>Bacteria</taxon>
        <taxon>Bacillati</taxon>
        <taxon>Actinomycetota</taxon>
        <taxon>Actinomycetes</taxon>
        <taxon>Micromonosporales</taxon>
        <taxon>Micromonosporaceae</taxon>
        <taxon>Rugosimonospora</taxon>
    </lineage>
</organism>
<sequence length="53" mass="5697">MVWQLSAVLPMGSATSTVTIVAMVYASPCHDTWSNDPETVVFSALRDVAICSH</sequence>
<protein>
    <submittedName>
        <fullName evidence="1">Uncharacterized protein</fullName>
    </submittedName>
</protein>
<proteinExistence type="predicted"/>
<evidence type="ECO:0000313" key="2">
    <source>
        <dbReference type="Proteomes" id="UP001501570"/>
    </source>
</evidence>
<accession>A0ABP9SRD8</accession>
<gene>
    <name evidence="1" type="ORF">GCM10023322_76210</name>
</gene>
<dbReference type="EMBL" id="BAABJQ010000039">
    <property type="protein sequence ID" value="GAA5199782.1"/>
    <property type="molecule type" value="Genomic_DNA"/>
</dbReference>
<keyword evidence="2" id="KW-1185">Reference proteome</keyword>
<name>A0ABP9SRD8_9ACTN</name>
<reference evidence="2" key="1">
    <citation type="journal article" date="2019" name="Int. J. Syst. Evol. Microbiol.">
        <title>The Global Catalogue of Microorganisms (GCM) 10K type strain sequencing project: providing services to taxonomists for standard genome sequencing and annotation.</title>
        <authorList>
            <consortium name="The Broad Institute Genomics Platform"/>
            <consortium name="The Broad Institute Genome Sequencing Center for Infectious Disease"/>
            <person name="Wu L."/>
            <person name="Ma J."/>
        </authorList>
    </citation>
    <scope>NUCLEOTIDE SEQUENCE [LARGE SCALE GENOMIC DNA]</scope>
    <source>
        <strain evidence="2">JCM 18304</strain>
    </source>
</reference>
<evidence type="ECO:0000313" key="1">
    <source>
        <dbReference type="EMBL" id="GAA5199782.1"/>
    </source>
</evidence>
<dbReference type="Proteomes" id="UP001501570">
    <property type="component" value="Unassembled WGS sequence"/>
</dbReference>
<comment type="caution">
    <text evidence="1">The sequence shown here is derived from an EMBL/GenBank/DDBJ whole genome shotgun (WGS) entry which is preliminary data.</text>
</comment>